<protein>
    <submittedName>
        <fullName evidence="2">Uncharacterized protein</fullName>
    </submittedName>
</protein>
<evidence type="ECO:0000256" key="1">
    <source>
        <dbReference type="SAM" id="Coils"/>
    </source>
</evidence>
<evidence type="ECO:0000313" key="2">
    <source>
        <dbReference type="EMBL" id="EST53061.1"/>
    </source>
</evidence>
<proteinExistence type="predicted"/>
<dbReference type="RefSeq" id="WP_023557702.1">
    <property type="nucleotide sequence ID" value="NZ_KI629785.1"/>
</dbReference>
<keyword evidence="3" id="KW-1185">Reference proteome</keyword>
<dbReference type="HOGENOM" id="CLU_215716_0_0_9"/>
<gene>
    <name evidence="2" type="ORF">T458_19430</name>
</gene>
<comment type="caution">
    <text evidence="2">The sequence shown here is derived from an EMBL/GenBank/DDBJ whole genome shotgun (WGS) entry which is preliminary data.</text>
</comment>
<keyword evidence="1" id="KW-0175">Coiled coil</keyword>
<dbReference type="EMBL" id="AYJU01000017">
    <property type="protein sequence ID" value="EST53061.1"/>
    <property type="molecule type" value="Genomic_DNA"/>
</dbReference>
<organism evidence="2 3">
    <name type="scientific">Brevibacillus panacihumi W25</name>
    <dbReference type="NCBI Taxonomy" id="1408254"/>
    <lineage>
        <taxon>Bacteria</taxon>
        <taxon>Bacillati</taxon>
        <taxon>Bacillota</taxon>
        <taxon>Bacilli</taxon>
        <taxon>Bacillales</taxon>
        <taxon>Paenibacillaceae</taxon>
        <taxon>Brevibacillus</taxon>
    </lineage>
</organism>
<dbReference type="Proteomes" id="UP000017973">
    <property type="component" value="Unassembled WGS sequence"/>
</dbReference>
<name>V6M371_9BACL</name>
<accession>V6M371</accession>
<sequence length="49" mass="5736">MTTQAMQEKISKMEAEIKKLQAELAKMNKKNTPRFERSEIAYLNEVYNG</sequence>
<evidence type="ECO:0000313" key="3">
    <source>
        <dbReference type="Proteomes" id="UP000017973"/>
    </source>
</evidence>
<dbReference type="AlphaFoldDB" id="V6M371"/>
<dbReference type="PATRIC" id="fig|1408254.3.peg.3804"/>
<reference evidence="2 3" key="1">
    <citation type="journal article" date="2014" name="Genome Announc.">
        <title>Draft Genome Sequence of Brevibacillus panacihumi Strain W25, a Halotolerant Hydrocarbon-Degrading Bacterium.</title>
        <authorList>
            <person name="Wang X."/>
            <person name="Jin D."/>
            <person name="Zhou L."/>
            <person name="Wu L."/>
            <person name="An W."/>
            <person name="Chen Y."/>
            <person name="Zhao L."/>
        </authorList>
    </citation>
    <scope>NUCLEOTIDE SEQUENCE [LARGE SCALE GENOMIC DNA]</scope>
    <source>
        <strain evidence="2 3">W25</strain>
    </source>
</reference>
<feature type="coiled-coil region" evidence="1">
    <location>
        <begin position="3"/>
        <end position="30"/>
    </location>
</feature>